<evidence type="ECO:0000313" key="2">
    <source>
        <dbReference type="Proteomes" id="UP000018419"/>
    </source>
</evidence>
<name>A0ABM9YMD2_ACIRA</name>
<evidence type="ECO:0000313" key="1">
    <source>
        <dbReference type="EMBL" id="EET82181.1"/>
    </source>
</evidence>
<protein>
    <submittedName>
        <fullName evidence="1">Uncharacterized protein</fullName>
    </submittedName>
</protein>
<reference evidence="1 2" key="1">
    <citation type="submission" date="2009-07" db="EMBL/GenBank/DDBJ databases">
        <authorList>
            <person name="Madupu R."/>
            <person name="Durkin A.S."/>
            <person name="Torralba M."/>
            <person name="Methe B."/>
            <person name="Sutton G.G."/>
            <person name="Strausberg R.L."/>
            <person name="Nelson K.E."/>
        </authorList>
    </citation>
    <scope>NUCLEOTIDE SEQUENCE [LARGE SCALE GENOMIC DNA]</scope>
    <source>
        <strain evidence="1 2">SK82</strain>
    </source>
</reference>
<accession>A0ABM9YMD2</accession>
<gene>
    <name evidence="1" type="ORF">ACIRA0001_2908</name>
</gene>
<dbReference type="Proteomes" id="UP000018419">
    <property type="component" value="Unassembled WGS sequence"/>
</dbReference>
<proteinExistence type="predicted"/>
<dbReference type="EMBL" id="ACVR01000046">
    <property type="protein sequence ID" value="EET82181.1"/>
    <property type="molecule type" value="Genomic_DNA"/>
</dbReference>
<sequence length="42" mass="4692">MKTAAALGHSPLNTEDLSLSVTKFLYFLDDSFSRKLPYTANK</sequence>
<keyword evidence="2" id="KW-1185">Reference proteome</keyword>
<comment type="caution">
    <text evidence="1">The sequence shown here is derived from an EMBL/GenBank/DDBJ whole genome shotgun (WGS) entry which is preliminary data.</text>
</comment>
<organism evidence="1 2">
    <name type="scientific">Acinetobacter radioresistens SK82</name>
    <dbReference type="NCBI Taxonomy" id="596318"/>
    <lineage>
        <taxon>Bacteria</taxon>
        <taxon>Pseudomonadati</taxon>
        <taxon>Pseudomonadota</taxon>
        <taxon>Gammaproteobacteria</taxon>
        <taxon>Moraxellales</taxon>
        <taxon>Moraxellaceae</taxon>
        <taxon>Acinetobacter</taxon>
    </lineage>
</organism>